<keyword evidence="1" id="KW-0175">Coiled coil</keyword>
<gene>
    <name evidence="2" type="ordered locus">MSU_0064</name>
</gene>
<keyword evidence="3" id="KW-1185">Reference proteome</keyword>
<dbReference type="EMBL" id="CP002525">
    <property type="protein sequence ID" value="ADX97608.1"/>
    <property type="molecule type" value="Genomic_DNA"/>
</dbReference>
<reference evidence="2 3" key="1">
    <citation type="journal article" date="2011" name="J. Bacteriol.">
        <title>Complete genome sequences of two hemotropic Mycoplasmas, Mycoplasma haemofelis strain Ohio2 and Mycoplasma suis strain Illinois.</title>
        <authorList>
            <person name="Messick J.B."/>
            <person name="Santos A.P."/>
            <person name="Guimaraes A.M."/>
        </authorList>
    </citation>
    <scope>NUCLEOTIDE SEQUENCE [LARGE SCALE GENOMIC DNA]</scope>
    <source>
        <strain evidence="2 3">Illinois</strain>
    </source>
</reference>
<accession>F0QQ38</accession>
<evidence type="ECO:0000256" key="1">
    <source>
        <dbReference type="SAM" id="Coils"/>
    </source>
</evidence>
<dbReference type="HOGENOM" id="CLU_727270_0_0_14"/>
<name>F0QQ38_MYCSL</name>
<proteinExistence type="predicted"/>
<dbReference type="KEGG" id="mss:MSU_0064"/>
<evidence type="ECO:0000313" key="2">
    <source>
        <dbReference type="EMBL" id="ADX97608.1"/>
    </source>
</evidence>
<organism evidence="2 3">
    <name type="scientific">Mycoplasma suis (strain Illinois)</name>
    <dbReference type="NCBI Taxonomy" id="768700"/>
    <lineage>
        <taxon>Bacteria</taxon>
        <taxon>Bacillati</taxon>
        <taxon>Mycoplasmatota</taxon>
        <taxon>Mollicutes</taxon>
        <taxon>Mycoplasmataceae</taxon>
        <taxon>Mycoplasma</taxon>
    </lineage>
</organism>
<sequence>MKGKIAVISALTVGAGGTAVATTKASGPIGRIFSYSSQTSESLVDRWSSGSSNTSGLFTGRTDQKNNINLTEESIRNSHNSRNQTFNLEINSDNLSSQISSHREETLNLMEEGSLELGKNKGVLDFLGDFYQEIGKTSGTSGVAEEMKQKIQESLKKLKDHKENFRKASSKVDKWSKNFEVFKTIQTGNFQDILQKLNTENIDPLTVEEKKSLKEFYKEFFSLVKAKKELIQKVSEKNENFNRQDIEEIKVESEKVLEALDYINWEEKNLETRAKNIYDKTFNNRNLLSYLMTEEEGKLLQKTAIEVQRSINHQRDGGWLTEGICTFFFVPTFRTDACYGDLELLNSKKVLVTTTLDHKVASKLLFDMKRVEKVLGFKLF</sequence>
<dbReference type="STRING" id="768700.MSU_0064"/>
<dbReference type="AlphaFoldDB" id="F0QQ38"/>
<dbReference type="RefSeq" id="WP_013609587.1">
    <property type="nucleotide sequence ID" value="NC_015155.1"/>
</dbReference>
<evidence type="ECO:0000313" key="3">
    <source>
        <dbReference type="Proteomes" id="UP000007484"/>
    </source>
</evidence>
<dbReference type="Proteomes" id="UP000007484">
    <property type="component" value="Chromosome"/>
</dbReference>
<feature type="coiled-coil region" evidence="1">
    <location>
        <begin position="144"/>
        <end position="178"/>
    </location>
</feature>
<protein>
    <submittedName>
        <fullName evidence="2">Uncharacterized protein</fullName>
    </submittedName>
</protein>